<name>A0AAD4EWH0_9PEZI</name>
<keyword evidence="1" id="KW-0732">Signal</keyword>
<evidence type="ECO:0000256" key="1">
    <source>
        <dbReference type="SAM" id="SignalP"/>
    </source>
</evidence>
<keyword evidence="3" id="KW-1185">Reference proteome</keyword>
<protein>
    <submittedName>
        <fullName evidence="2">Uncharacterized protein</fullName>
    </submittedName>
</protein>
<dbReference type="EMBL" id="JAHCVI010000002">
    <property type="protein sequence ID" value="KAG7288455.1"/>
    <property type="molecule type" value="Genomic_DNA"/>
</dbReference>
<evidence type="ECO:0000313" key="3">
    <source>
        <dbReference type="Proteomes" id="UP001197093"/>
    </source>
</evidence>
<feature type="signal peptide" evidence="1">
    <location>
        <begin position="1"/>
        <end position="20"/>
    </location>
</feature>
<evidence type="ECO:0000313" key="2">
    <source>
        <dbReference type="EMBL" id="KAG7288455.1"/>
    </source>
</evidence>
<feature type="chain" id="PRO_5041951550" evidence="1">
    <location>
        <begin position="21"/>
        <end position="156"/>
    </location>
</feature>
<proteinExistence type="predicted"/>
<gene>
    <name evidence="2" type="ORF">NEMBOFW57_004806</name>
</gene>
<organism evidence="2 3">
    <name type="scientific">Staphylotrichum longicolle</name>
    <dbReference type="NCBI Taxonomy" id="669026"/>
    <lineage>
        <taxon>Eukaryota</taxon>
        <taxon>Fungi</taxon>
        <taxon>Dikarya</taxon>
        <taxon>Ascomycota</taxon>
        <taxon>Pezizomycotina</taxon>
        <taxon>Sordariomycetes</taxon>
        <taxon>Sordariomycetidae</taxon>
        <taxon>Sordariales</taxon>
        <taxon>Chaetomiaceae</taxon>
        <taxon>Staphylotrichum</taxon>
    </lineage>
</organism>
<dbReference type="AlphaFoldDB" id="A0AAD4EWH0"/>
<accession>A0AAD4EWH0</accession>
<comment type="caution">
    <text evidence="2">The sequence shown here is derived from an EMBL/GenBank/DDBJ whole genome shotgun (WGS) entry which is preliminary data.</text>
</comment>
<sequence length="156" mass="16119">MRYLSLAVLSLVGAITLATADKRPCGFKIAPCPKGDVCQKVDPSCDRGENCLGYCVPAPTTLVTSKTTASPPKPTYASCGGFRIKPVDCPEGEICVDDPYRGGCGMACDMPGICVKPVFCGGFAGIPCKDGKKCVDDPRDDCDPLNGGADCGGICV</sequence>
<dbReference type="Proteomes" id="UP001197093">
    <property type="component" value="Unassembled WGS sequence"/>
</dbReference>
<reference evidence="2" key="1">
    <citation type="submission" date="2023-02" db="EMBL/GenBank/DDBJ databases">
        <authorList>
            <person name="Palmer J.M."/>
        </authorList>
    </citation>
    <scope>NUCLEOTIDE SEQUENCE</scope>
    <source>
        <strain evidence="2">FW57</strain>
    </source>
</reference>